<proteinExistence type="predicted"/>
<feature type="region of interest" description="Disordered" evidence="1">
    <location>
        <begin position="183"/>
        <end position="233"/>
    </location>
</feature>
<protein>
    <recommendedName>
        <fullName evidence="2">Zn(2)-C6 fungal-type domain-containing protein</fullName>
    </recommendedName>
</protein>
<evidence type="ECO:0000259" key="2">
    <source>
        <dbReference type="PROSITE" id="PS50048"/>
    </source>
</evidence>
<feature type="region of interest" description="Disordered" evidence="1">
    <location>
        <begin position="361"/>
        <end position="390"/>
    </location>
</feature>
<feature type="compositionally biased region" description="Low complexity" evidence="1">
    <location>
        <begin position="1"/>
        <end position="16"/>
    </location>
</feature>
<dbReference type="SMART" id="SM00066">
    <property type="entry name" value="GAL4"/>
    <property type="match status" value="1"/>
</dbReference>
<feature type="region of interest" description="Disordered" evidence="1">
    <location>
        <begin position="695"/>
        <end position="731"/>
    </location>
</feature>
<gene>
    <name evidence="3" type="ORF">DXG03_005058</name>
</gene>
<evidence type="ECO:0000313" key="3">
    <source>
        <dbReference type="EMBL" id="KAG5645911.1"/>
    </source>
</evidence>
<dbReference type="GO" id="GO:0000981">
    <property type="term" value="F:DNA-binding transcription factor activity, RNA polymerase II-specific"/>
    <property type="evidence" value="ECO:0007669"/>
    <property type="project" value="InterPro"/>
</dbReference>
<dbReference type="InterPro" id="IPR036864">
    <property type="entry name" value="Zn2-C6_fun-type_DNA-bd_sf"/>
</dbReference>
<dbReference type="EMBL" id="JABCKV010000030">
    <property type="protein sequence ID" value="KAG5645911.1"/>
    <property type="molecule type" value="Genomic_DNA"/>
</dbReference>
<keyword evidence="4" id="KW-1185">Reference proteome</keyword>
<reference evidence="3" key="1">
    <citation type="submission" date="2020-07" db="EMBL/GenBank/DDBJ databases">
        <authorList>
            <person name="Nieuwenhuis M."/>
            <person name="Van De Peppel L.J.J."/>
        </authorList>
    </citation>
    <scope>NUCLEOTIDE SEQUENCE</scope>
    <source>
        <strain evidence="3">AP01</strain>
        <tissue evidence="3">Mycelium</tissue>
    </source>
</reference>
<feature type="domain" description="Zn(2)-C6 fungal-type" evidence="2">
    <location>
        <begin position="37"/>
        <end position="76"/>
    </location>
</feature>
<dbReference type="AlphaFoldDB" id="A0A9P7KBL8"/>
<evidence type="ECO:0000313" key="4">
    <source>
        <dbReference type="Proteomes" id="UP000775547"/>
    </source>
</evidence>
<dbReference type="Proteomes" id="UP000775547">
    <property type="component" value="Unassembled WGS sequence"/>
</dbReference>
<dbReference type="PROSITE" id="PS50048">
    <property type="entry name" value="ZN2_CY6_FUNGAL_2"/>
    <property type="match status" value="1"/>
</dbReference>
<organism evidence="3 4">
    <name type="scientific">Asterophora parasitica</name>
    <dbReference type="NCBI Taxonomy" id="117018"/>
    <lineage>
        <taxon>Eukaryota</taxon>
        <taxon>Fungi</taxon>
        <taxon>Dikarya</taxon>
        <taxon>Basidiomycota</taxon>
        <taxon>Agaricomycotina</taxon>
        <taxon>Agaricomycetes</taxon>
        <taxon>Agaricomycetidae</taxon>
        <taxon>Agaricales</taxon>
        <taxon>Tricholomatineae</taxon>
        <taxon>Lyophyllaceae</taxon>
        <taxon>Asterophora</taxon>
    </lineage>
</organism>
<feature type="region of interest" description="Disordered" evidence="1">
    <location>
        <begin position="1"/>
        <end position="34"/>
    </location>
</feature>
<accession>A0A9P7KBL8</accession>
<dbReference type="CDD" id="cd00067">
    <property type="entry name" value="GAL4"/>
    <property type="match status" value="1"/>
</dbReference>
<dbReference type="GO" id="GO:0008270">
    <property type="term" value="F:zinc ion binding"/>
    <property type="evidence" value="ECO:0007669"/>
    <property type="project" value="InterPro"/>
</dbReference>
<name>A0A9P7KBL8_9AGAR</name>
<dbReference type="InterPro" id="IPR001138">
    <property type="entry name" value="Zn2Cys6_DnaBD"/>
</dbReference>
<comment type="caution">
    <text evidence="3">The sequence shown here is derived from an EMBL/GenBank/DDBJ whole genome shotgun (WGS) entry which is preliminary data.</text>
</comment>
<dbReference type="SUPFAM" id="SSF57701">
    <property type="entry name" value="Zn2/Cys6 DNA-binding domain"/>
    <property type="match status" value="1"/>
</dbReference>
<reference evidence="3" key="2">
    <citation type="submission" date="2021-10" db="EMBL/GenBank/DDBJ databases">
        <title>Phylogenomics reveals ancestral predisposition of the termite-cultivated fungus Termitomyces towards a domesticated lifestyle.</title>
        <authorList>
            <person name="Auxier B."/>
            <person name="Grum-Grzhimaylo A."/>
            <person name="Cardenas M.E."/>
            <person name="Lodge J.D."/>
            <person name="Laessoe T."/>
            <person name="Pedersen O."/>
            <person name="Smith M.E."/>
            <person name="Kuyper T.W."/>
            <person name="Franco-Molano E.A."/>
            <person name="Baroni T.J."/>
            <person name="Aanen D.K."/>
        </authorList>
    </citation>
    <scope>NUCLEOTIDE SEQUENCE</scope>
    <source>
        <strain evidence="3">AP01</strain>
        <tissue evidence="3">Mycelium</tissue>
    </source>
</reference>
<sequence length="856" mass="93866">MSPRGAASASASSSKSFTPYARRPTGQPKSTRQQFSACGACRMRRVRCDLKDLPFTSVGPHPACSNCKERGLKCVDEFADVKAVKLLRRGRRLQQVEAIYGKAVRQDGAASPPTTRFPSIIPQLALEFFASPFWSPVLDPVEFPARFAAHAKAAQSLGHEGGLIAMILVVWAASFGLDERGVPDVDDAATPEHEAPATTTSGTNSRRESSNASSDFKTKDVIPGRRRKQKKERTNAMLREVLELIDFHGVMRRPTWDGVRVLLLIMPLLEEAHPLERLAMYEATLSQTQALCTLTGSSTGPSESMTSFPDATDDSLVRARIFWYAHMQEGITTAMRGGRLVLDADDFEAFQNTLPSFGFAADSNIHAPPSPPDSIRPMSSHGVLPPPSTPQRRALYNMSRLFSLPLQLDTVCRKVHAVLTGPRATRRAEEHGLIDAHGMREIWEDLDHCWKDFGSMRRGGASPQESLRIEHYVSAWQIYIFEIHNTIREALKQCMTKASDSSAHTLFSGGSPSRPSSHSSSSPYLPPHHLHVIATRKCLDLLPLVIRIIKFHLTQDERGLDHGGLFKWDAGLVRDGCFFAGFLAASIEGDSLEMKSDDCDDARGRNCLSTEEGVALCLTALAEMKWAFSRSEEREETVRMIWENRKVGRNTGRYSLSGSDFGRLASTGRYQDLAYGKPMSLPPYTSHGYLMMPSNDRPLLPPLRSPRRAESAPSTAYSTTGHGANGWPSYTPPGTATSVATSAGTGVSRGSPLFSALAVTMSYKSDHEPFSYQVPQDMDQFSFHAPVGPGLNDTSTMSAHYHHQEPPSSAHSIHSTASSTYLDQGVFGESVSSIVHSGGDVQNCPQFGDDCSGYYH</sequence>
<dbReference type="Pfam" id="PF00172">
    <property type="entry name" value="Zn_clus"/>
    <property type="match status" value="1"/>
</dbReference>
<evidence type="ECO:0000256" key="1">
    <source>
        <dbReference type="SAM" id="MobiDB-lite"/>
    </source>
</evidence>
<dbReference type="Gene3D" id="4.10.240.10">
    <property type="entry name" value="Zn(2)-C6 fungal-type DNA-binding domain"/>
    <property type="match status" value="1"/>
</dbReference>
<dbReference type="OrthoDB" id="3263880at2759"/>